<organism evidence="3 4">
    <name type="scientific">Glycine soja</name>
    <name type="common">Wild soybean</name>
    <dbReference type="NCBI Taxonomy" id="3848"/>
    <lineage>
        <taxon>Eukaryota</taxon>
        <taxon>Viridiplantae</taxon>
        <taxon>Streptophyta</taxon>
        <taxon>Embryophyta</taxon>
        <taxon>Tracheophyta</taxon>
        <taxon>Spermatophyta</taxon>
        <taxon>Magnoliopsida</taxon>
        <taxon>eudicotyledons</taxon>
        <taxon>Gunneridae</taxon>
        <taxon>Pentapetalae</taxon>
        <taxon>rosids</taxon>
        <taxon>fabids</taxon>
        <taxon>Fabales</taxon>
        <taxon>Fabaceae</taxon>
        <taxon>Papilionoideae</taxon>
        <taxon>50 kb inversion clade</taxon>
        <taxon>NPAAA clade</taxon>
        <taxon>indigoferoid/millettioid clade</taxon>
        <taxon>Phaseoleae</taxon>
        <taxon>Glycine</taxon>
        <taxon>Glycine subgen. Soja</taxon>
    </lineage>
</organism>
<evidence type="ECO:0000256" key="2">
    <source>
        <dbReference type="SAM" id="Phobius"/>
    </source>
</evidence>
<proteinExistence type="predicted"/>
<comment type="caution">
    <text evidence="3">The sequence shown here is derived from an EMBL/GenBank/DDBJ whole genome shotgun (WGS) entry which is preliminary data.</text>
</comment>
<dbReference type="PANTHER" id="PTHR36369">
    <property type="entry name" value="TRANSMEMBRANE PROTEIN"/>
    <property type="match status" value="1"/>
</dbReference>
<dbReference type="Gramene" id="XM_028323904.1">
    <property type="protein sequence ID" value="XP_028179705.1"/>
    <property type="gene ID" value="LOC114366880"/>
</dbReference>
<name>A0A445IYE4_GLYSO</name>
<evidence type="ECO:0000313" key="3">
    <source>
        <dbReference type="EMBL" id="RZB91050.1"/>
    </source>
</evidence>
<evidence type="ECO:0000313" key="4">
    <source>
        <dbReference type="Proteomes" id="UP000289340"/>
    </source>
</evidence>
<gene>
    <name evidence="3" type="ORF">D0Y65_023448</name>
</gene>
<dbReference type="AlphaFoldDB" id="A0A445IYE4"/>
<dbReference type="Proteomes" id="UP000289340">
    <property type="component" value="Chromosome 9"/>
</dbReference>
<dbReference type="EMBL" id="QZWG01000009">
    <property type="protein sequence ID" value="RZB91050.1"/>
    <property type="molecule type" value="Genomic_DNA"/>
</dbReference>
<dbReference type="PANTHER" id="PTHR36369:SF1">
    <property type="entry name" value="TRANSMEMBRANE PROTEIN"/>
    <property type="match status" value="1"/>
</dbReference>
<accession>A0A445IYE4</accession>
<keyword evidence="4" id="KW-1185">Reference proteome</keyword>
<evidence type="ECO:0000256" key="1">
    <source>
        <dbReference type="SAM" id="MobiDB-lite"/>
    </source>
</evidence>
<keyword evidence="2" id="KW-1133">Transmembrane helix</keyword>
<sequence length="206" mass="23741">MNVLDSNVEALAFNYLSFGFLTALNNLWTWLALLTAALSFWKIRSAGCPKPRPKTEAQAQPFFRPEAVADLLIVEKTEPTKQHAATAPFSPPLLRGENNSEENGERKGKFTVYYEEEDMGMQCTCDENEGLLTAWKEKEGTETEWWNRWERLLQLRNGESENGWYRWQDLTELNGSVVRIWDGGLSGSSVRESWYNNYNSSCMHVW</sequence>
<keyword evidence="2" id="KW-0812">Transmembrane</keyword>
<reference evidence="3 4" key="1">
    <citation type="submission" date="2018-09" db="EMBL/GenBank/DDBJ databases">
        <title>A high-quality reference genome of wild soybean provides a powerful tool to mine soybean genomes.</title>
        <authorList>
            <person name="Xie M."/>
            <person name="Chung C.Y.L."/>
            <person name="Li M.-W."/>
            <person name="Wong F.-L."/>
            <person name="Chan T.-F."/>
            <person name="Lam H.-M."/>
        </authorList>
    </citation>
    <scope>NUCLEOTIDE SEQUENCE [LARGE SCALE GENOMIC DNA]</scope>
    <source>
        <strain evidence="4">cv. W05</strain>
        <tissue evidence="3">Hypocotyl of etiolated seedlings</tissue>
    </source>
</reference>
<feature type="region of interest" description="Disordered" evidence="1">
    <location>
        <begin position="80"/>
        <end position="107"/>
    </location>
</feature>
<protein>
    <submittedName>
        <fullName evidence="3">Uncharacterized protein</fullName>
    </submittedName>
</protein>
<keyword evidence="2" id="KW-0472">Membrane</keyword>
<feature type="transmembrane region" description="Helical" evidence="2">
    <location>
        <begin position="12"/>
        <end position="41"/>
    </location>
</feature>